<dbReference type="eggNOG" id="COG4625">
    <property type="taxonomic scope" value="Bacteria"/>
</dbReference>
<proteinExistence type="predicted"/>
<dbReference type="AlphaFoldDB" id="D8PJB4"/>
<keyword evidence="1" id="KW-0732">Signal</keyword>
<feature type="domain" description="Ice-binding protein C-terminal" evidence="2">
    <location>
        <begin position="617"/>
        <end position="638"/>
    </location>
</feature>
<organism evidence="3 4">
    <name type="scientific">Nitrospira defluvii</name>
    <dbReference type="NCBI Taxonomy" id="330214"/>
    <lineage>
        <taxon>Bacteria</taxon>
        <taxon>Pseudomonadati</taxon>
        <taxon>Nitrospirota</taxon>
        <taxon>Nitrospiria</taxon>
        <taxon>Nitrospirales</taxon>
        <taxon>Nitrospiraceae</taxon>
        <taxon>Nitrospira</taxon>
    </lineage>
</organism>
<evidence type="ECO:0000313" key="3">
    <source>
        <dbReference type="EMBL" id="CBK43488.1"/>
    </source>
</evidence>
<feature type="signal peptide" evidence="1">
    <location>
        <begin position="1"/>
        <end position="28"/>
    </location>
</feature>
<evidence type="ECO:0000313" key="4">
    <source>
        <dbReference type="Proteomes" id="UP000001660"/>
    </source>
</evidence>
<dbReference type="OrthoDB" id="9805760at2"/>
<dbReference type="HOGENOM" id="CLU_421331_0_0_0"/>
<sequence length="650" mass="65417">MNGPRAYLRVVLSRMLALLVVFSGPAIAVQIEPNPNPQNNTITITPSTPGENLVPFSNAGIINIQPSASLSNASRFENAGGVFSAGTITNADVFINNRVFTLQEGSRFNNLASGLYSGFQGSVGINGTFVNEGAVTHSLGHITVGERGEYIQRQSLGSSVTPTTITPDAPFTNAGRVHIAAGDFIIDPISVRGVSATYDQSSTGTTQIDARLQNIGGTVRNAGAITIGATGEYRQESPIPGFLPGSTVNTGTFTNTGTTNIVTGGFTNQGSVANSGTFTVGTAGQYVQEVSSGSSSHPGMNNSGTFTNAGTVRIGEGTSFGNFSNRTPPVAQYIQQASGTTHIHGTFQVGGAKVENGGSMTVGSTGTYHQAFNKFVPVVSTTVNSGTFANAGSTVINAGTFTNYGAVANSGTFQVGVVGPGAVINHGSVVNSGTFEVAAAGQVTGSGSYVQNAAAAQTIVNGTFAHNVTLQAGTLTGTGTIQGTVQNYGGLLLPGNNGLGTLTIKGQYAQGFGGTFGVNLAGLSQGVTYGLLAVQGTGAAVTLGGSLKVGLLNGFSPSLGNTFGVLTCTGCTMSGGLRSLSLPTLASGLGWSVGFVDGLGTLQLAVVSTPIPGSGAPEPGTLLLVGAGFVGLVGWRRRQIEASSARSAAL</sequence>
<dbReference type="NCBIfam" id="TIGR02595">
    <property type="entry name" value="PEP_CTERM"/>
    <property type="match status" value="1"/>
</dbReference>
<gene>
    <name evidence="3" type="ORF">NIDE3813</name>
</gene>
<dbReference type="STRING" id="330214.NIDE3813"/>
<dbReference type="Proteomes" id="UP000001660">
    <property type="component" value="Chromosome"/>
</dbReference>
<feature type="chain" id="PRO_5003120085" description="Ice-binding protein C-terminal domain-containing protein" evidence="1">
    <location>
        <begin position="29"/>
        <end position="650"/>
    </location>
</feature>
<name>D8PJB4_9BACT</name>
<dbReference type="InterPro" id="IPR013424">
    <property type="entry name" value="Ice-binding_C"/>
</dbReference>
<evidence type="ECO:0000259" key="2">
    <source>
        <dbReference type="Pfam" id="PF07589"/>
    </source>
</evidence>
<dbReference type="KEGG" id="nde:NIDE3813"/>
<protein>
    <recommendedName>
        <fullName evidence="2">Ice-binding protein C-terminal domain-containing protein</fullName>
    </recommendedName>
</protein>
<dbReference type="Pfam" id="PF07589">
    <property type="entry name" value="PEP-CTERM"/>
    <property type="match status" value="1"/>
</dbReference>
<dbReference type="EMBL" id="FP929003">
    <property type="protein sequence ID" value="CBK43488.1"/>
    <property type="molecule type" value="Genomic_DNA"/>
</dbReference>
<evidence type="ECO:0000256" key="1">
    <source>
        <dbReference type="SAM" id="SignalP"/>
    </source>
</evidence>
<accession>D8PJB4</accession>
<keyword evidence="4" id="KW-1185">Reference proteome</keyword>
<reference evidence="3 4" key="1">
    <citation type="journal article" date="2010" name="Proc. Natl. Acad. Sci. U.S.A.">
        <title>A Nitrospira metagenome illuminates the physiology and evolution of globally important nitrite-oxidizing bacteria.</title>
        <authorList>
            <person name="Lucker S."/>
            <person name="Wagner M."/>
            <person name="Maixner F."/>
            <person name="Pelletier E."/>
            <person name="Koch H."/>
            <person name="Vacherie B."/>
            <person name="Rattei T."/>
            <person name="Sinninghe Damste J."/>
            <person name="Spieck E."/>
            <person name="Le Paslier D."/>
            <person name="Daims H."/>
        </authorList>
    </citation>
    <scope>NUCLEOTIDE SEQUENCE [LARGE SCALE GENOMIC DNA]</scope>
</reference>